<dbReference type="Gene3D" id="3.90.1720.10">
    <property type="entry name" value="endopeptidase domain like (from Nostoc punctiforme)"/>
    <property type="match status" value="1"/>
</dbReference>
<dbReference type="Pfam" id="PF05257">
    <property type="entry name" value="CHAP"/>
    <property type="match status" value="1"/>
</dbReference>
<dbReference type="InterPro" id="IPR007921">
    <property type="entry name" value="CHAP_dom"/>
</dbReference>
<dbReference type="SUPFAM" id="SSF54001">
    <property type="entry name" value="Cysteine proteinases"/>
    <property type="match status" value="1"/>
</dbReference>
<evidence type="ECO:0000256" key="2">
    <source>
        <dbReference type="ARBA" id="ARBA00011901"/>
    </source>
</evidence>
<dbReference type="EMBL" id="AEDY01000036">
    <property type="protein sequence ID" value="EFO54583.1"/>
    <property type="molecule type" value="Genomic_DNA"/>
</dbReference>
<name>A0ABN0B5V4_9STRE</name>
<evidence type="ECO:0000256" key="1">
    <source>
        <dbReference type="ARBA" id="ARBA00001561"/>
    </source>
</evidence>
<sequence length="259" mass="29398">MFGGGTVHANQVNNGSLARGDDYPYYYKNGSQKIDKWRMYSGQCTSFAAFRLSSVNGFELPAAYGNANQWGYRAQKEGYRVDQQPAIGAIAWSTRGQYGHVAWVSNVIGDMIEIEEYNYDYTETYHRRIVKASSMTGFIHFKDVGNASVGSHQSLLSFSGTHHFTEKSAIMDQPSLTSTVIDYYEAGMSVHYDQTLEKDGYKWISYISRSGNRRYIPLTKTSSSKNGWAKEGTSWYYYENGQKSSRLEEDKWELVSFAS</sequence>
<evidence type="ECO:0000313" key="4">
    <source>
        <dbReference type="EMBL" id="EFO54583.1"/>
    </source>
</evidence>
<proteinExistence type="predicted"/>
<dbReference type="PROSITE" id="PS50911">
    <property type="entry name" value="CHAP"/>
    <property type="match status" value="1"/>
</dbReference>
<dbReference type="Pfam" id="PF08460">
    <property type="entry name" value="SH3_5"/>
    <property type="match status" value="1"/>
</dbReference>
<reference evidence="4" key="1">
    <citation type="submission" date="2010-09" db="EMBL/GenBank/DDBJ databases">
        <authorList>
            <person name="Daugherty S.C."/>
            <person name="Kilian M."/>
            <person name="Tettelin H."/>
        </authorList>
    </citation>
    <scope>NUCLEOTIDE SEQUENCE [LARGE SCALE GENOMIC DNA]</scope>
    <source>
        <strain evidence="4">SK1302</strain>
    </source>
</reference>
<dbReference type="Gene3D" id="2.30.30.40">
    <property type="entry name" value="SH3 Domains"/>
    <property type="match status" value="1"/>
</dbReference>
<feature type="domain" description="Peptidase C51" evidence="3">
    <location>
        <begin position="19"/>
        <end position="140"/>
    </location>
</feature>
<organism evidence="4">
    <name type="scientific">Streptococcus infantis SK1302</name>
    <dbReference type="NCBI Taxonomy" id="871237"/>
    <lineage>
        <taxon>Bacteria</taxon>
        <taxon>Bacillati</taxon>
        <taxon>Bacillota</taxon>
        <taxon>Bacilli</taxon>
        <taxon>Lactobacillales</taxon>
        <taxon>Streptococcaceae</taxon>
        <taxon>Streptococcus</taxon>
    </lineage>
</organism>
<comment type="catalytic activity">
    <reaction evidence="1">
        <text>Hydrolyzes the link between N-acetylmuramoyl residues and L-amino acid residues in certain cell-wall glycopeptides.</text>
        <dbReference type="EC" id="3.5.1.28"/>
    </reaction>
</comment>
<comment type="caution">
    <text evidence="4">The sequence shown here is derived from an EMBL/GenBank/DDBJ whole genome shotgun (WGS) entry which is preliminary data.</text>
</comment>
<dbReference type="EC" id="3.5.1.28" evidence="2"/>
<evidence type="ECO:0000259" key="3">
    <source>
        <dbReference type="PROSITE" id="PS50911"/>
    </source>
</evidence>
<gene>
    <name evidence="4" type="ORF">SIN_0717</name>
</gene>
<dbReference type="InterPro" id="IPR003646">
    <property type="entry name" value="SH3-like_bac-type"/>
</dbReference>
<dbReference type="InterPro" id="IPR038765">
    <property type="entry name" value="Papain-like_cys_pep_sf"/>
</dbReference>
<protein>
    <recommendedName>
        <fullName evidence="2">N-acetylmuramoyl-L-alanine amidase</fullName>
        <ecNumber evidence="2">3.5.1.28</ecNumber>
    </recommendedName>
</protein>
<accession>A0ABN0B5V4</accession>